<evidence type="ECO:0000313" key="3">
    <source>
        <dbReference type="EMBL" id="KAB0269287.1"/>
    </source>
</evidence>
<dbReference type="Gene3D" id="1.25.40.10">
    <property type="entry name" value="Tetratricopeptide repeat domain"/>
    <property type="match status" value="1"/>
</dbReference>
<feature type="repeat" description="TPR" evidence="1">
    <location>
        <begin position="26"/>
        <end position="59"/>
    </location>
</feature>
<sequence>MDASDAILERAFETAQKANALAPNDPVRVSILGWIHLYRREFDLAEQYYQRALDLNPNDPEQIAYVGVLKTVLGEPDQALAGLEQARLLDPFFGPSWYWPLQGMAHFIGHHTNRPFPRRAGRPQCPCGSRLAWLWRMRLQARSGNPGSLPRRCLGMRRHSRHPVSSARSRTAALRTAKP</sequence>
<keyword evidence="4" id="KW-1185">Reference proteome</keyword>
<dbReference type="PROSITE" id="PS50005">
    <property type="entry name" value="TPR"/>
    <property type="match status" value="1"/>
</dbReference>
<proteinExistence type="predicted"/>
<dbReference type="Pfam" id="PF00515">
    <property type="entry name" value="TPR_1"/>
    <property type="match status" value="1"/>
</dbReference>
<dbReference type="InterPro" id="IPR011990">
    <property type="entry name" value="TPR-like_helical_dom_sf"/>
</dbReference>
<feature type="region of interest" description="Disordered" evidence="2">
    <location>
        <begin position="146"/>
        <end position="179"/>
    </location>
</feature>
<dbReference type="AlphaFoldDB" id="A0A5N3PHU4"/>
<gene>
    <name evidence="3" type="ORF">FEZ63_03895</name>
</gene>
<keyword evidence="1" id="KW-0802">TPR repeat</keyword>
<accession>A0A5N3PHU4</accession>
<dbReference type="Proteomes" id="UP000325684">
    <property type="component" value="Unassembled WGS sequence"/>
</dbReference>
<dbReference type="SMART" id="SM00028">
    <property type="entry name" value="TPR"/>
    <property type="match status" value="2"/>
</dbReference>
<evidence type="ECO:0000313" key="4">
    <source>
        <dbReference type="Proteomes" id="UP000325684"/>
    </source>
</evidence>
<dbReference type="EMBL" id="VCMV01000003">
    <property type="protein sequence ID" value="KAB0269287.1"/>
    <property type="molecule type" value="Genomic_DNA"/>
</dbReference>
<evidence type="ECO:0000256" key="1">
    <source>
        <dbReference type="PROSITE-ProRule" id="PRU00339"/>
    </source>
</evidence>
<feature type="compositionally biased region" description="Low complexity" evidence="2">
    <location>
        <begin position="165"/>
        <end position="179"/>
    </location>
</feature>
<dbReference type="InterPro" id="IPR019734">
    <property type="entry name" value="TPR_rpt"/>
</dbReference>
<comment type="caution">
    <text evidence="3">The sequence shown here is derived from an EMBL/GenBank/DDBJ whole genome shotgun (WGS) entry which is preliminary data.</text>
</comment>
<name>A0A5N3PHU4_9HYPH</name>
<dbReference type="SUPFAM" id="SSF48452">
    <property type="entry name" value="TPR-like"/>
    <property type="match status" value="1"/>
</dbReference>
<dbReference type="OrthoDB" id="9807521at2"/>
<organism evidence="3 4">
    <name type="scientific">Microvirga brassicacearum</name>
    <dbReference type="NCBI Taxonomy" id="2580413"/>
    <lineage>
        <taxon>Bacteria</taxon>
        <taxon>Pseudomonadati</taxon>
        <taxon>Pseudomonadota</taxon>
        <taxon>Alphaproteobacteria</taxon>
        <taxon>Hyphomicrobiales</taxon>
        <taxon>Methylobacteriaceae</taxon>
        <taxon>Microvirga</taxon>
    </lineage>
</organism>
<reference evidence="3 4" key="1">
    <citation type="journal article" date="2019" name="Microorganisms">
        <title>Genome Insights into the Novel Species Microvirga brassicacearum, a Rapeseed Endophyte with Biotechnological Potential.</title>
        <authorList>
            <person name="Jimenez-Gomez A."/>
            <person name="Saati-Santamaria Z."/>
            <person name="Igual J.M."/>
            <person name="Rivas R."/>
            <person name="Mateos P.F."/>
            <person name="Garcia-Fraile P."/>
        </authorList>
    </citation>
    <scope>NUCLEOTIDE SEQUENCE [LARGE SCALE GENOMIC DNA]</scope>
    <source>
        <strain evidence="3 4">CDVBN77</strain>
    </source>
</reference>
<protein>
    <submittedName>
        <fullName evidence="3">Tetratricopeptide repeat protein</fullName>
    </submittedName>
</protein>
<evidence type="ECO:0000256" key="2">
    <source>
        <dbReference type="SAM" id="MobiDB-lite"/>
    </source>
</evidence>